<evidence type="ECO:0000256" key="1">
    <source>
        <dbReference type="ARBA" id="ARBA00011955"/>
    </source>
</evidence>
<dbReference type="Pfam" id="PF02424">
    <property type="entry name" value="ApbE"/>
    <property type="match status" value="1"/>
</dbReference>
<dbReference type="Gene3D" id="3.10.520.10">
    <property type="entry name" value="ApbE-like domains"/>
    <property type="match status" value="1"/>
</dbReference>
<dbReference type="Proteomes" id="UP000315753">
    <property type="component" value="Unassembled WGS sequence"/>
</dbReference>
<dbReference type="RefSeq" id="WP_141601913.1">
    <property type="nucleotide sequence ID" value="NZ_JARMSB010000052.1"/>
</dbReference>
<evidence type="ECO:0000256" key="11">
    <source>
        <dbReference type="PIRSR" id="PIRSR006268-2"/>
    </source>
</evidence>
<dbReference type="AlphaFoldDB" id="A0A540V3D5"/>
<dbReference type="PIRSF" id="PIRSF006268">
    <property type="entry name" value="ApbE"/>
    <property type="match status" value="1"/>
</dbReference>
<dbReference type="EMBL" id="VIGD01000006">
    <property type="protein sequence ID" value="TQE91262.1"/>
    <property type="molecule type" value="Genomic_DNA"/>
</dbReference>
<dbReference type="PANTHER" id="PTHR30040:SF2">
    <property type="entry name" value="FAD:PROTEIN FMN TRANSFERASE"/>
    <property type="match status" value="1"/>
</dbReference>
<evidence type="ECO:0000256" key="5">
    <source>
        <dbReference type="ARBA" id="ARBA00022723"/>
    </source>
</evidence>
<comment type="cofactor">
    <cofactor evidence="11">
        <name>Mg(2+)</name>
        <dbReference type="ChEBI" id="CHEBI:18420"/>
    </cofactor>
    <cofactor evidence="11">
        <name>Mn(2+)</name>
        <dbReference type="ChEBI" id="CHEBI:29035"/>
    </cofactor>
    <text evidence="11">Magnesium. Can also use manganese.</text>
</comment>
<dbReference type="OrthoDB" id="9778595at2"/>
<dbReference type="InterPro" id="IPR024932">
    <property type="entry name" value="ApbE"/>
</dbReference>
<keyword evidence="5 10" id="KW-0479">Metal-binding</keyword>
<dbReference type="GO" id="GO:0016740">
    <property type="term" value="F:transferase activity"/>
    <property type="evidence" value="ECO:0007669"/>
    <property type="project" value="UniProtKB-UniRule"/>
</dbReference>
<evidence type="ECO:0000256" key="7">
    <source>
        <dbReference type="ARBA" id="ARBA00022842"/>
    </source>
</evidence>
<keyword evidence="4 10" id="KW-0808">Transferase</keyword>
<evidence type="ECO:0000256" key="6">
    <source>
        <dbReference type="ARBA" id="ARBA00022827"/>
    </source>
</evidence>
<evidence type="ECO:0000256" key="4">
    <source>
        <dbReference type="ARBA" id="ARBA00022679"/>
    </source>
</evidence>
<keyword evidence="6 10" id="KW-0274">FAD</keyword>
<evidence type="ECO:0000256" key="3">
    <source>
        <dbReference type="ARBA" id="ARBA00022630"/>
    </source>
</evidence>
<dbReference type="EC" id="2.7.1.180" evidence="1 10"/>
<evidence type="ECO:0000313" key="13">
    <source>
        <dbReference type="Proteomes" id="UP000315753"/>
    </source>
</evidence>
<dbReference type="InterPro" id="IPR003374">
    <property type="entry name" value="ApbE-like_sf"/>
</dbReference>
<comment type="similarity">
    <text evidence="10">Belongs to the ApbE family.</text>
</comment>
<sequence>MISLLEDHNNAEMESLQLNIMNTTFRINIENHNGIEWKGEVISFLEYINQEFSRFRKNNELWRFNEAKRNQTIRVSPILYDMLKKAEEYRQKTGGRFSPYMLIPLESHGYSRSFPFVSAKHEESAIHYQYENNPLVFKGDFQITKNTDQKVDLGGIAKGYAVEAAAKWLKQHTGSKYGIVDGGGDMAIWSDGQKTWKIGIKNPFDESRTIGSFSIQNAGIATSNIVYRSWMQGNRKKHHLLDGRNGMPVETDIVQATVVMEHCIDAEVGAKVCFMSKDDSIDSILSNISKKFSYVLVKSDGNIITGGNKTYGRVY</sequence>
<organism evidence="12 13">
    <name type="scientific">Ureibacillus terrenus</name>
    <dbReference type="NCBI Taxonomy" id="118246"/>
    <lineage>
        <taxon>Bacteria</taxon>
        <taxon>Bacillati</taxon>
        <taxon>Bacillota</taxon>
        <taxon>Bacilli</taxon>
        <taxon>Bacillales</taxon>
        <taxon>Caryophanaceae</taxon>
        <taxon>Ureibacillus</taxon>
    </lineage>
</organism>
<evidence type="ECO:0000313" key="12">
    <source>
        <dbReference type="EMBL" id="TQE91262.1"/>
    </source>
</evidence>
<keyword evidence="7 10" id="KW-0460">Magnesium</keyword>
<keyword evidence="3 10" id="KW-0285">Flavoprotein</keyword>
<evidence type="ECO:0000256" key="2">
    <source>
        <dbReference type="ARBA" id="ARBA00016337"/>
    </source>
</evidence>
<evidence type="ECO:0000256" key="9">
    <source>
        <dbReference type="ARBA" id="ARBA00048540"/>
    </source>
</evidence>
<comment type="caution">
    <text evidence="12">The sequence shown here is derived from an EMBL/GenBank/DDBJ whole genome shotgun (WGS) entry which is preliminary data.</text>
</comment>
<keyword evidence="13" id="KW-1185">Reference proteome</keyword>
<dbReference type="GO" id="GO:0046872">
    <property type="term" value="F:metal ion binding"/>
    <property type="evidence" value="ECO:0007669"/>
    <property type="project" value="UniProtKB-UniRule"/>
</dbReference>
<comment type="catalytic activity">
    <reaction evidence="9 10">
        <text>L-threonyl-[protein] + FAD = FMN-L-threonyl-[protein] + AMP + H(+)</text>
        <dbReference type="Rhea" id="RHEA:36847"/>
        <dbReference type="Rhea" id="RHEA-COMP:11060"/>
        <dbReference type="Rhea" id="RHEA-COMP:11061"/>
        <dbReference type="ChEBI" id="CHEBI:15378"/>
        <dbReference type="ChEBI" id="CHEBI:30013"/>
        <dbReference type="ChEBI" id="CHEBI:57692"/>
        <dbReference type="ChEBI" id="CHEBI:74257"/>
        <dbReference type="ChEBI" id="CHEBI:456215"/>
        <dbReference type="EC" id="2.7.1.180"/>
    </reaction>
</comment>
<accession>A0A540V3D5</accession>
<evidence type="ECO:0000256" key="8">
    <source>
        <dbReference type="ARBA" id="ARBA00031306"/>
    </source>
</evidence>
<evidence type="ECO:0000256" key="10">
    <source>
        <dbReference type="PIRNR" id="PIRNR006268"/>
    </source>
</evidence>
<proteinExistence type="inferred from homology"/>
<protein>
    <recommendedName>
        <fullName evidence="2 10">FAD:protein FMN transferase</fullName>
        <ecNumber evidence="1 10">2.7.1.180</ecNumber>
    </recommendedName>
    <alternativeName>
        <fullName evidence="8 10">Flavin transferase</fullName>
    </alternativeName>
</protein>
<reference evidence="12 13" key="1">
    <citation type="submission" date="2019-06" db="EMBL/GenBank/DDBJ databases">
        <title>Genome sequence of Ureibacillus terrenus.</title>
        <authorList>
            <person name="Maclea K.S."/>
            <person name="Simoes M."/>
        </authorList>
    </citation>
    <scope>NUCLEOTIDE SEQUENCE [LARGE SCALE GENOMIC DNA]</scope>
    <source>
        <strain evidence="12 13">ATCC BAA-384</strain>
    </source>
</reference>
<feature type="binding site" evidence="11">
    <location>
        <position position="155"/>
    </location>
    <ligand>
        <name>Mg(2+)</name>
        <dbReference type="ChEBI" id="CHEBI:18420"/>
    </ligand>
</feature>
<name>A0A540V3D5_9BACL</name>
<dbReference type="PANTHER" id="PTHR30040">
    <property type="entry name" value="THIAMINE BIOSYNTHESIS LIPOPROTEIN APBE"/>
    <property type="match status" value="1"/>
</dbReference>
<dbReference type="SUPFAM" id="SSF143631">
    <property type="entry name" value="ApbE-like"/>
    <property type="match status" value="1"/>
</dbReference>
<gene>
    <name evidence="12" type="ORF">FKZ59_06365</name>
</gene>